<organism evidence="2 3">
    <name type="scientific">Pleuronectes platessa</name>
    <name type="common">European plaice</name>
    <dbReference type="NCBI Taxonomy" id="8262"/>
    <lineage>
        <taxon>Eukaryota</taxon>
        <taxon>Metazoa</taxon>
        <taxon>Chordata</taxon>
        <taxon>Craniata</taxon>
        <taxon>Vertebrata</taxon>
        <taxon>Euteleostomi</taxon>
        <taxon>Actinopterygii</taxon>
        <taxon>Neopterygii</taxon>
        <taxon>Teleostei</taxon>
        <taxon>Neoteleostei</taxon>
        <taxon>Acanthomorphata</taxon>
        <taxon>Carangaria</taxon>
        <taxon>Pleuronectiformes</taxon>
        <taxon>Pleuronectoidei</taxon>
        <taxon>Pleuronectidae</taxon>
        <taxon>Pleuronectes</taxon>
    </lineage>
</organism>
<dbReference type="EMBL" id="CADEAL010000913">
    <property type="protein sequence ID" value="CAB1426764.1"/>
    <property type="molecule type" value="Genomic_DNA"/>
</dbReference>
<dbReference type="AlphaFoldDB" id="A0A9N7UAN3"/>
<evidence type="ECO:0000313" key="2">
    <source>
        <dbReference type="EMBL" id="CAB1426764.1"/>
    </source>
</evidence>
<name>A0A9N7UAN3_PLEPL</name>
<dbReference type="Proteomes" id="UP001153269">
    <property type="component" value="Unassembled WGS sequence"/>
</dbReference>
<protein>
    <submittedName>
        <fullName evidence="2">Uncharacterized protein</fullName>
    </submittedName>
</protein>
<comment type="caution">
    <text evidence="2">The sequence shown here is derived from an EMBL/GenBank/DDBJ whole genome shotgun (WGS) entry which is preliminary data.</text>
</comment>
<feature type="region of interest" description="Disordered" evidence="1">
    <location>
        <begin position="102"/>
        <end position="121"/>
    </location>
</feature>
<proteinExistence type="predicted"/>
<reference evidence="2" key="1">
    <citation type="submission" date="2020-03" db="EMBL/GenBank/DDBJ databases">
        <authorList>
            <person name="Weist P."/>
        </authorList>
    </citation>
    <scope>NUCLEOTIDE SEQUENCE</scope>
</reference>
<keyword evidence="3" id="KW-1185">Reference proteome</keyword>
<evidence type="ECO:0000313" key="3">
    <source>
        <dbReference type="Proteomes" id="UP001153269"/>
    </source>
</evidence>
<evidence type="ECO:0000256" key="1">
    <source>
        <dbReference type="SAM" id="MobiDB-lite"/>
    </source>
</evidence>
<sequence length="131" mass="14344">MYLPQWSIGVSVGGESVPLLGPHLPAPGPITAEERAIGAWLPAVQRREETEPRPPEKLPSEVLGNAVRRTRFVELAVLRRRRGAEARDFLICRMCDFGRKRARNASGNASSEPDAPVGLSPSQVRTFLSTC</sequence>
<gene>
    <name evidence="2" type="ORF">PLEPLA_LOCUS14702</name>
</gene>
<accession>A0A9N7UAN3</accession>